<gene>
    <name evidence="2" type="ORF">JL107_01185</name>
</gene>
<proteinExistence type="predicted"/>
<comment type="caution">
    <text evidence="2">The sequence shown here is derived from an EMBL/GenBank/DDBJ whole genome shotgun (WGS) entry which is preliminary data.</text>
</comment>
<dbReference type="Proteomes" id="UP000663801">
    <property type="component" value="Unassembled WGS sequence"/>
</dbReference>
<dbReference type="RefSeq" id="WP_205255201.1">
    <property type="nucleotide sequence ID" value="NZ_BAAAPV010000001.1"/>
</dbReference>
<feature type="transmembrane region" description="Helical" evidence="1">
    <location>
        <begin position="5"/>
        <end position="22"/>
    </location>
</feature>
<evidence type="ECO:0000256" key="1">
    <source>
        <dbReference type="SAM" id="Phobius"/>
    </source>
</evidence>
<dbReference type="EMBL" id="JAERWL010000002">
    <property type="protein sequence ID" value="MBM9475048.1"/>
    <property type="molecule type" value="Genomic_DNA"/>
</dbReference>
<sequence length="151" mass="16916">MRARWVVAVLVAVLAVYFYLISRTSLDMIGSGRPVAVGLGIGILLLPIIGAVLVVFELRFGFRTQHLARRLLAEDAMPEEPQLPVRPSGRVEREAADAYFESVRTEVEATPEDWRGWYKLSVAYNLSGDRKRAREAMRRSIALEGEERTAG</sequence>
<protein>
    <recommendedName>
        <fullName evidence="4">Tetratricopeptide repeat protein</fullName>
    </recommendedName>
</protein>
<keyword evidence="3" id="KW-1185">Reference proteome</keyword>
<reference evidence="2" key="1">
    <citation type="submission" date="2021-01" db="EMBL/GenBank/DDBJ databases">
        <title>KCTC 19127 draft genome.</title>
        <authorList>
            <person name="An D."/>
        </authorList>
    </citation>
    <scope>NUCLEOTIDE SEQUENCE</scope>
    <source>
        <strain evidence="2">KCTC 19127</strain>
    </source>
</reference>
<dbReference type="AlphaFoldDB" id="A0A939BYU2"/>
<dbReference type="InterPro" id="IPR011990">
    <property type="entry name" value="TPR-like_helical_dom_sf"/>
</dbReference>
<evidence type="ECO:0008006" key="4">
    <source>
        <dbReference type="Google" id="ProtNLM"/>
    </source>
</evidence>
<accession>A0A939BYU2</accession>
<organism evidence="2 3">
    <name type="scientific">Nakamurella flavida</name>
    <dbReference type="NCBI Taxonomy" id="363630"/>
    <lineage>
        <taxon>Bacteria</taxon>
        <taxon>Bacillati</taxon>
        <taxon>Actinomycetota</taxon>
        <taxon>Actinomycetes</taxon>
        <taxon>Nakamurellales</taxon>
        <taxon>Nakamurellaceae</taxon>
        <taxon>Nakamurella</taxon>
    </lineage>
</organism>
<name>A0A939BYU2_9ACTN</name>
<evidence type="ECO:0000313" key="2">
    <source>
        <dbReference type="EMBL" id="MBM9475048.1"/>
    </source>
</evidence>
<dbReference type="SUPFAM" id="SSF48452">
    <property type="entry name" value="TPR-like"/>
    <property type="match status" value="1"/>
</dbReference>
<feature type="transmembrane region" description="Helical" evidence="1">
    <location>
        <begin position="34"/>
        <end position="56"/>
    </location>
</feature>
<keyword evidence="1" id="KW-0812">Transmembrane</keyword>
<evidence type="ECO:0000313" key="3">
    <source>
        <dbReference type="Proteomes" id="UP000663801"/>
    </source>
</evidence>
<keyword evidence="1" id="KW-1133">Transmembrane helix</keyword>
<keyword evidence="1" id="KW-0472">Membrane</keyword>